<comment type="similarity">
    <text evidence="1">Belongs to the glycosyltransferase 90 family.</text>
</comment>
<evidence type="ECO:0000313" key="4">
    <source>
        <dbReference type="EMBL" id="CAK0790014.1"/>
    </source>
</evidence>
<organism evidence="4 5">
    <name type="scientific">Prorocentrum cordatum</name>
    <dbReference type="NCBI Taxonomy" id="2364126"/>
    <lineage>
        <taxon>Eukaryota</taxon>
        <taxon>Sar</taxon>
        <taxon>Alveolata</taxon>
        <taxon>Dinophyceae</taxon>
        <taxon>Prorocentrales</taxon>
        <taxon>Prorocentraceae</taxon>
        <taxon>Prorocentrum</taxon>
    </lineage>
</organism>
<dbReference type="SMART" id="SM00672">
    <property type="entry name" value="CAP10"/>
    <property type="match status" value="1"/>
</dbReference>
<dbReference type="Pfam" id="PF05686">
    <property type="entry name" value="Glyco_transf_90"/>
    <property type="match status" value="1"/>
</dbReference>
<evidence type="ECO:0000256" key="1">
    <source>
        <dbReference type="ARBA" id="ARBA00010118"/>
    </source>
</evidence>
<evidence type="ECO:0000256" key="2">
    <source>
        <dbReference type="ARBA" id="ARBA00022679"/>
    </source>
</evidence>
<gene>
    <name evidence="4" type="ORF">PCOR1329_LOCUS1394</name>
</gene>
<dbReference type="PANTHER" id="PTHR12203:SF35">
    <property type="entry name" value="PROTEIN O-GLUCOSYLTRANSFERASE 1"/>
    <property type="match status" value="1"/>
</dbReference>
<comment type="caution">
    <text evidence="4">The sequence shown here is derived from an EMBL/GenBank/DDBJ whole genome shotgun (WGS) entry which is preliminary data.</text>
</comment>
<evidence type="ECO:0000259" key="3">
    <source>
        <dbReference type="SMART" id="SM00672"/>
    </source>
</evidence>
<keyword evidence="5" id="KW-1185">Reference proteome</keyword>
<proteinExistence type="inferred from homology"/>
<dbReference type="PANTHER" id="PTHR12203">
    <property type="entry name" value="KDEL LYS-ASP-GLU-LEU CONTAINING - RELATED"/>
    <property type="match status" value="1"/>
</dbReference>
<reference evidence="4" key="1">
    <citation type="submission" date="2023-10" db="EMBL/GenBank/DDBJ databases">
        <authorList>
            <person name="Chen Y."/>
            <person name="Shah S."/>
            <person name="Dougan E. K."/>
            <person name="Thang M."/>
            <person name="Chan C."/>
        </authorList>
    </citation>
    <scope>NUCLEOTIDE SEQUENCE [LARGE SCALE GENOMIC DNA]</scope>
</reference>
<evidence type="ECO:0000313" key="5">
    <source>
        <dbReference type="Proteomes" id="UP001189429"/>
    </source>
</evidence>
<dbReference type="Proteomes" id="UP001189429">
    <property type="component" value="Unassembled WGS sequence"/>
</dbReference>
<sequence length="848" mass="91631">MASRTRYSRFALCRSGSDPSRPSASFLVVLPLLFLSCSSRLLAFPLLSIPCLARFSLSACPLVRRRVARPGLLRQRKAGRPSHCAWSSRHEFAVLRMAPSLWTRRSRGAQGEAMPVVSPLAGRRRTQGGGRRGPAGLWALSLLARGRCTEGLPAECEAFGEGFYTQAEQDFAPFRGLSEWDAQRTRNLCRQQGRACFVVKVIGGRVHISEEQPGFQSRNRITQAFLQRVVAKHGPLPDAEFVVDTSDGYSSVEAPLFVIAKFPQSAGGILYPDFSSFAWPESECPTEPPGAHVWHRTAEDLLQTPQWEEKVDQLFWRGAATSAVRKQVVPHIGALQGTNVSFLEWGRASSGRQGVVDGTCVPLAEWCRYRYLANLPGNTMALSFKHRLLCGSVVVTSPLWYHEWFYSQLHSGEHFVEVDPAWKGAGQVLRELRADEAAARSVATAARDWARRHLTEEAFDCYWLRLVQLAATHFPPPKPRADMVPLEHALLAPQAAAPPPPPLSVDALGAKPQVDVFVVIPARVADAALMASARSTWLRGGCGSLTLRHRFVLASEDVGAAEVAADAEAAAEPGTGGGDVMVVECAHGYTGLLRKMALAYRALLASFDVAVFARADVDSVLPLPLLLPLAMLASRGGAVVRTDGSMGAACAEPLWRRASVGTLGCQTECAVRRQCRFFSVGPDGECALFAKCPSSPPGGLGGGRGPHDTSGSAVYEYGLRALLRDPLSGHCDAPVRPGRPFILGTVLHGNKVLVNDTHNPQWNNPRYTEDLGLSVYPPYPEASGYFMSAAVAAFIAGIGDGILASLSWKAWAIEDAALGTALAGLDVPLLQLPAEARDHIRVIKVRAA</sequence>
<name>A0ABN9PFH7_9DINO</name>
<accession>A0ABN9PFH7</accession>
<feature type="domain" description="Glycosyl transferase CAP10" evidence="3">
    <location>
        <begin position="235"/>
        <end position="474"/>
    </location>
</feature>
<dbReference type="EMBL" id="CAUYUJ010000337">
    <property type="protein sequence ID" value="CAK0790014.1"/>
    <property type="molecule type" value="Genomic_DNA"/>
</dbReference>
<protein>
    <recommendedName>
        <fullName evidence="3">Glycosyl transferase CAP10 domain-containing protein</fullName>
    </recommendedName>
</protein>
<dbReference type="InterPro" id="IPR006598">
    <property type="entry name" value="CAP10"/>
</dbReference>
<dbReference type="InterPro" id="IPR051091">
    <property type="entry name" value="O-Glucosyltr/Glycosyltrsf_90"/>
</dbReference>
<keyword evidence="2" id="KW-0808">Transferase</keyword>